<dbReference type="GO" id="GO:0005829">
    <property type="term" value="C:cytosol"/>
    <property type="evidence" value="ECO:0007669"/>
    <property type="project" value="TreeGrafter"/>
</dbReference>
<keyword evidence="3" id="KW-0175">Coiled coil</keyword>
<dbReference type="Proteomes" id="UP000244905">
    <property type="component" value="Unassembled WGS sequence"/>
</dbReference>
<evidence type="ECO:0000256" key="1">
    <source>
        <dbReference type="ARBA" id="ARBA00009091"/>
    </source>
</evidence>
<dbReference type="SUPFAM" id="SSF111384">
    <property type="entry name" value="OmpH-like"/>
    <property type="match status" value="1"/>
</dbReference>
<feature type="chain" id="PRO_5015897731" evidence="5">
    <location>
        <begin position="20"/>
        <end position="204"/>
    </location>
</feature>
<keyword evidence="2 5" id="KW-0732">Signal</keyword>
<dbReference type="GO" id="GO:0051082">
    <property type="term" value="F:unfolded protein binding"/>
    <property type="evidence" value="ECO:0007669"/>
    <property type="project" value="InterPro"/>
</dbReference>
<dbReference type="PANTHER" id="PTHR35089">
    <property type="entry name" value="CHAPERONE PROTEIN SKP"/>
    <property type="match status" value="1"/>
</dbReference>
<dbReference type="EMBL" id="PUEC01000010">
    <property type="protein sequence ID" value="PWB02737.1"/>
    <property type="molecule type" value="Genomic_DNA"/>
</dbReference>
<evidence type="ECO:0000313" key="7">
    <source>
        <dbReference type="Proteomes" id="UP000244905"/>
    </source>
</evidence>
<sequence>MNKLAISASSLLLSLMALSTTSCNGTSSTEAAADANTPTAAADSDSSPSINIRYIDSDSLMTHYNLAKDFQEASMRAVSKIEGARQSKTTEIQKFAAAIEQKGRSNGYLTEASYNADMQKLQKMQSDAENYLANLSRNTENELAQQQLQLNDSIENYIKIYNASKGYDAILFKAAGVYFNPALDITSEIIEGLNARYNKVGDAK</sequence>
<comment type="caution">
    <text evidence="6">The sequence shown here is derived from an EMBL/GenBank/DDBJ whole genome shotgun (WGS) entry which is preliminary data.</text>
</comment>
<dbReference type="AlphaFoldDB" id="A0A2V1IP71"/>
<comment type="similarity">
    <text evidence="1">Belongs to the Skp family.</text>
</comment>
<dbReference type="GeneID" id="82525861"/>
<evidence type="ECO:0000256" key="4">
    <source>
        <dbReference type="SAM" id="MobiDB-lite"/>
    </source>
</evidence>
<evidence type="ECO:0000256" key="3">
    <source>
        <dbReference type="SAM" id="Coils"/>
    </source>
</evidence>
<dbReference type="GO" id="GO:0050821">
    <property type="term" value="P:protein stabilization"/>
    <property type="evidence" value="ECO:0007669"/>
    <property type="project" value="TreeGrafter"/>
</dbReference>
<feature type="coiled-coil region" evidence="3">
    <location>
        <begin position="118"/>
        <end position="156"/>
    </location>
</feature>
<reference evidence="7" key="1">
    <citation type="submission" date="2018-02" db="EMBL/GenBank/DDBJ databases">
        <authorList>
            <person name="Clavel T."/>
            <person name="Strowig T."/>
        </authorList>
    </citation>
    <scope>NUCLEOTIDE SEQUENCE [LARGE SCALE GENOMIC DNA]</scope>
    <source>
        <strain evidence="7">DSM 103720</strain>
    </source>
</reference>
<evidence type="ECO:0000256" key="5">
    <source>
        <dbReference type="SAM" id="SignalP"/>
    </source>
</evidence>
<accession>A0A2V1IP71</accession>
<dbReference type="SMART" id="SM00935">
    <property type="entry name" value="OmpH"/>
    <property type="match status" value="1"/>
</dbReference>
<evidence type="ECO:0000256" key="2">
    <source>
        <dbReference type="ARBA" id="ARBA00022729"/>
    </source>
</evidence>
<protein>
    <submittedName>
        <fullName evidence="6">OmpH family outer membrane protein</fullName>
    </submittedName>
</protein>
<organism evidence="6 7">
    <name type="scientific">Duncaniella muris</name>
    <dbReference type="NCBI Taxonomy" id="2094150"/>
    <lineage>
        <taxon>Bacteria</taxon>
        <taxon>Pseudomonadati</taxon>
        <taxon>Bacteroidota</taxon>
        <taxon>Bacteroidia</taxon>
        <taxon>Bacteroidales</taxon>
        <taxon>Muribaculaceae</taxon>
        <taxon>Duncaniella</taxon>
    </lineage>
</organism>
<keyword evidence="7" id="KW-1185">Reference proteome</keyword>
<evidence type="ECO:0000313" key="6">
    <source>
        <dbReference type="EMBL" id="PWB02737.1"/>
    </source>
</evidence>
<feature type="region of interest" description="Disordered" evidence="4">
    <location>
        <begin position="26"/>
        <end position="47"/>
    </location>
</feature>
<feature type="signal peptide" evidence="5">
    <location>
        <begin position="1"/>
        <end position="19"/>
    </location>
</feature>
<proteinExistence type="inferred from homology"/>
<dbReference type="RefSeq" id="WP_107032011.1">
    <property type="nucleotide sequence ID" value="NZ_CAOLYA010000008.1"/>
</dbReference>
<dbReference type="Gene3D" id="3.30.910.20">
    <property type="entry name" value="Skp domain"/>
    <property type="match status" value="1"/>
</dbReference>
<dbReference type="InterPro" id="IPR024930">
    <property type="entry name" value="Skp_dom_sf"/>
</dbReference>
<dbReference type="InterPro" id="IPR005632">
    <property type="entry name" value="Chaperone_Skp"/>
</dbReference>
<gene>
    <name evidence="6" type="ORF">C5O23_05830</name>
</gene>
<feature type="compositionally biased region" description="Low complexity" evidence="4">
    <location>
        <begin position="31"/>
        <end position="47"/>
    </location>
</feature>
<dbReference type="Pfam" id="PF03938">
    <property type="entry name" value="OmpH"/>
    <property type="match status" value="1"/>
</dbReference>
<name>A0A2V1IP71_9BACT</name>
<dbReference type="PANTHER" id="PTHR35089:SF1">
    <property type="entry name" value="CHAPERONE PROTEIN SKP"/>
    <property type="match status" value="1"/>
</dbReference>
<dbReference type="PROSITE" id="PS51257">
    <property type="entry name" value="PROKAR_LIPOPROTEIN"/>
    <property type="match status" value="1"/>
</dbReference>